<name>A0AAV9ZBV7_9AGAR</name>
<accession>A0AAV9ZBV7</accession>
<reference evidence="1 2" key="1">
    <citation type="journal article" date="2024" name="J Genomics">
        <title>Draft genome sequencing and assembly of Favolaschia claudopus CIRM-BRFM 2984 isolated from oak limbs.</title>
        <authorList>
            <person name="Navarro D."/>
            <person name="Drula E."/>
            <person name="Chaduli D."/>
            <person name="Cazenave R."/>
            <person name="Ahrendt S."/>
            <person name="Wang J."/>
            <person name="Lipzen A."/>
            <person name="Daum C."/>
            <person name="Barry K."/>
            <person name="Grigoriev I.V."/>
            <person name="Favel A."/>
            <person name="Rosso M.N."/>
            <person name="Martin F."/>
        </authorList>
    </citation>
    <scope>NUCLEOTIDE SEQUENCE [LARGE SCALE GENOMIC DNA]</scope>
    <source>
        <strain evidence="1 2">CIRM-BRFM 2984</strain>
    </source>
</reference>
<dbReference type="Proteomes" id="UP001362999">
    <property type="component" value="Unassembled WGS sequence"/>
</dbReference>
<protein>
    <recommendedName>
        <fullName evidence="3">F-box domain-containing protein</fullName>
    </recommendedName>
</protein>
<gene>
    <name evidence="1" type="ORF">R3P38DRAFT_2666391</name>
</gene>
<dbReference type="Gene3D" id="3.80.10.10">
    <property type="entry name" value="Ribonuclease Inhibitor"/>
    <property type="match status" value="1"/>
</dbReference>
<dbReference type="AlphaFoldDB" id="A0AAV9ZBV7"/>
<dbReference type="EMBL" id="JAWWNJ010000167">
    <property type="protein sequence ID" value="KAK6977604.1"/>
    <property type="molecule type" value="Genomic_DNA"/>
</dbReference>
<keyword evidence="2" id="KW-1185">Reference proteome</keyword>
<organism evidence="1 2">
    <name type="scientific">Favolaschia claudopus</name>
    <dbReference type="NCBI Taxonomy" id="2862362"/>
    <lineage>
        <taxon>Eukaryota</taxon>
        <taxon>Fungi</taxon>
        <taxon>Dikarya</taxon>
        <taxon>Basidiomycota</taxon>
        <taxon>Agaricomycotina</taxon>
        <taxon>Agaricomycetes</taxon>
        <taxon>Agaricomycetidae</taxon>
        <taxon>Agaricales</taxon>
        <taxon>Marasmiineae</taxon>
        <taxon>Mycenaceae</taxon>
        <taxon>Favolaschia</taxon>
    </lineage>
</organism>
<dbReference type="SUPFAM" id="SSF52047">
    <property type="entry name" value="RNI-like"/>
    <property type="match status" value="1"/>
</dbReference>
<evidence type="ECO:0000313" key="2">
    <source>
        <dbReference type="Proteomes" id="UP001362999"/>
    </source>
</evidence>
<evidence type="ECO:0000313" key="1">
    <source>
        <dbReference type="EMBL" id="KAK6977604.1"/>
    </source>
</evidence>
<proteinExistence type="predicted"/>
<evidence type="ECO:0008006" key="3">
    <source>
        <dbReference type="Google" id="ProtNLM"/>
    </source>
</evidence>
<comment type="caution">
    <text evidence="1">The sequence shown here is derived from an EMBL/GenBank/DDBJ whole genome shotgun (WGS) entry which is preliminary data.</text>
</comment>
<sequence length="545" mass="61423">MSPMQDGIDRPESPFHAHLHTNYVPTDAEIDSIRAHLLPCEAELGRLEALIHELSCKRDRLQVYVDSHKALTSQPRRVPQDVIQQIFIACLPTRHNAVMNVAEPPLLLGRICSGWRSVAFALPTLWASIHIAVDFIDSEEKEVAIVDWLSRASPLPMAISVECGRASGRDDLIDILIPFSSRWSSLDLRNAYATQKHDFHRLAAVEAPMLMDITVTFGDCFTEEEGPDVLSSKIFRGKLLKKIAIASTNPCNLISRHKPCTWDYITDLVLEYLPLSLWQVPLVGHYLSDPMVPQDARILLKNCPHLKCLKFPLISSYSDEFPELLTIACLEALVIESHAPTSVLVGAFLDSVVLPRLTKFHIISRRDTGLEGVGTAFTAAIERFRERSPLLSDVHLDRLDFSRAFHFVRGLQKCSSLQKLALVLWTPPVSDERRWCNTSDIDEARLFSILAPNAEDFGWPALEELSVESEPFDEETWISLLRAHLKLRTNLRRFDLHIWHRSTTGSAIEVPKPDLTEFTSGGLDVSVKQSTLILKRATSWEGIQL</sequence>
<dbReference type="InterPro" id="IPR032675">
    <property type="entry name" value="LRR_dom_sf"/>
</dbReference>